<dbReference type="AlphaFoldDB" id="A0A395NBW2"/>
<dbReference type="Gene3D" id="3.90.1140.10">
    <property type="entry name" value="Cyclic phosphodiesterase"/>
    <property type="match status" value="1"/>
</dbReference>
<proteinExistence type="inferred from homology"/>
<dbReference type="PANTHER" id="PTHR13522:SF3">
    <property type="entry name" value="U6 SNRNA PHOSPHODIESTERASE 1"/>
    <property type="match status" value="1"/>
</dbReference>
<organism evidence="7 8">
    <name type="scientific">Trichoderma arundinaceum</name>
    <dbReference type="NCBI Taxonomy" id="490622"/>
    <lineage>
        <taxon>Eukaryota</taxon>
        <taxon>Fungi</taxon>
        <taxon>Dikarya</taxon>
        <taxon>Ascomycota</taxon>
        <taxon>Pezizomycotina</taxon>
        <taxon>Sordariomycetes</taxon>
        <taxon>Hypocreomycetidae</taxon>
        <taxon>Hypocreales</taxon>
        <taxon>Hypocreaceae</taxon>
        <taxon>Trichoderma</taxon>
    </lineage>
</organism>
<dbReference type="OrthoDB" id="49151at2759"/>
<keyword evidence="4 5" id="KW-0539">Nucleus</keyword>
<dbReference type="GO" id="GO:0034477">
    <property type="term" value="P:U6 snRNA 3'-end processing"/>
    <property type="evidence" value="ECO:0007669"/>
    <property type="project" value="UniProtKB-UniRule"/>
</dbReference>
<evidence type="ECO:0000256" key="3">
    <source>
        <dbReference type="ARBA" id="ARBA00023239"/>
    </source>
</evidence>
<comment type="caution">
    <text evidence="7">The sequence shown here is derived from an EMBL/GenBank/DDBJ whole genome shotgun (WGS) entry which is preliminary data.</text>
</comment>
<evidence type="ECO:0000256" key="2">
    <source>
        <dbReference type="ARBA" id="ARBA00022801"/>
    </source>
</evidence>
<dbReference type="GO" id="GO:0005634">
    <property type="term" value="C:nucleus"/>
    <property type="evidence" value="ECO:0007669"/>
    <property type="project" value="UniProtKB-SubCell"/>
</dbReference>
<dbReference type="PANTHER" id="PTHR13522">
    <property type="entry name" value="U6 SNRNA PHOSPHODIESTERASE 1"/>
    <property type="match status" value="1"/>
</dbReference>
<reference evidence="7 8" key="1">
    <citation type="journal article" date="2018" name="PLoS Pathog.">
        <title>Evolution of structural diversity of trichothecenes, a family of toxins produced by plant pathogenic and entomopathogenic fungi.</title>
        <authorList>
            <person name="Proctor R.H."/>
            <person name="McCormick S.P."/>
            <person name="Kim H.S."/>
            <person name="Cardoza R.E."/>
            <person name="Stanley A.M."/>
            <person name="Lindo L."/>
            <person name="Kelly A."/>
            <person name="Brown D.W."/>
            <person name="Lee T."/>
            <person name="Vaughan M.M."/>
            <person name="Alexander N.J."/>
            <person name="Busman M."/>
            <person name="Gutierrez S."/>
        </authorList>
    </citation>
    <scope>NUCLEOTIDE SEQUENCE [LARGE SCALE GENOMIC DNA]</scope>
    <source>
        <strain evidence="7 8">IBT 40837</strain>
    </source>
</reference>
<dbReference type="EC" id="3.1.4.-" evidence="5"/>
<dbReference type="STRING" id="490622.A0A395NBW2"/>
<feature type="active site" description="Proton donor/acceptor" evidence="5">
    <location>
        <position position="323"/>
    </location>
</feature>
<dbReference type="HAMAP" id="MF_03040">
    <property type="entry name" value="USB1"/>
    <property type="match status" value="1"/>
</dbReference>
<feature type="compositionally biased region" description="Low complexity" evidence="6">
    <location>
        <begin position="78"/>
        <end position="97"/>
    </location>
</feature>
<evidence type="ECO:0000256" key="6">
    <source>
        <dbReference type="SAM" id="MobiDB-lite"/>
    </source>
</evidence>
<dbReference type="Pfam" id="PF09749">
    <property type="entry name" value="HVSL"/>
    <property type="match status" value="1"/>
</dbReference>
<feature type="active site" description="Proton donor/acceptor" evidence="5">
    <location>
        <position position="216"/>
    </location>
</feature>
<dbReference type="GO" id="GO:0016829">
    <property type="term" value="F:lyase activity"/>
    <property type="evidence" value="ECO:0007669"/>
    <property type="project" value="UniProtKB-KW"/>
</dbReference>
<keyword evidence="1 5" id="KW-0540">Nuclease</keyword>
<gene>
    <name evidence="5" type="primary">USB1</name>
    <name evidence="7" type="ORF">TARUN_8613</name>
</gene>
<evidence type="ECO:0000256" key="5">
    <source>
        <dbReference type="HAMAP-Rule" id="MF_03040"/>
    </source>
</evidence>
<keyword evidence="3" id="KW-0456">Lyase</keyword>
<comment type="similarity">
    <text evidence="5">Belongs to the 2H phosphoesterase superfamily. USB1 family.</text>
</comment>
<dbReference type="EMBL" id="PXOA01000625">
    <property type="protein sequence ID" value="RFU73610.1"/>
    <property type="molecule type" value="Genomic_DNA"/>
</dbReference>
<keyword evidence="8" id="KW-1185">Reference proteome</keyword>
<evidence type="ECO:0000313" key="8">
    <source>
        <dbReference type="Proteomes" id="UP000266272"/>
    </source>
</evidence>
<dbReference type="Proteomes" id="UP000266272">
    <property type="component" value="Unassembled WGS sequence"/>
</dbReference>
<name>A0A395NBW2_TRIAR</name>
<keyword evidence="2 5" id="KW-0378">Hydrolase</keyword>
<dbReference type="InterPro" id="IPR027521">
    <property type="entry name" value="Usb1"/>
</dbReference>
<comment type="subcellular location">
    <subcellularLocation>
        <location evidence="5">Nucleus</location>
    </subcellularLocation>
</comment>
<sequence>MDAVTFHLRQCLSLTVAISGHGSKIGPLAAWADIPKRWMRTSSSGEKRSTSALSRHSFAHGTITVSASSMALVDYSSSSSAEEGSGSDNDEALSAPPAKRRRRSRPHGSGSQPSPPSAPSGSESSLPPLPSAFHDLYASTVRHSVVDDPALHQGRKRLIPHIVGNWPSHVYIEWHPLANHHSKLAQLVRRVNEDIGPRVKLHSFLTSDLGAPLPLHISLSRPISLSTANKDEFLDQISSALHSSGVHQFSVSPKRLTWYKSPDSNRTFLILQVAGSSTPDNAATWSNPELMRLLKVCNDMVQSFNQPILYQNQGKDSADGAFHISIGWALDLHVDEESNKALEAFGDEEFLSINSWKIPVPGVKVKIGNIGGILVWSGTHTSQYELT</sequence>
<evidence type="ECO:0000313" key="7">
    <source>
        <dbReference type="EMBL" id="RFU73610.1"/>
    </source>
</evidence>
<evidence type="ECO:0000256" key="4">
    <source>
        <dbReference type="ARBA" id="ARBA00023242"/>
    </source>
</evidence>
<dbReference type="GO" id="GO:1990838">
    <property type="term" value="F:poly(U)-specific exoribonuclease activity, producing 3' uridine cyclic phosphate ends"/>
    <property type="evidence" value="ECO:0007669"/>
    <property type="project" value="UniProtKB-UniRule"/>
</dbReference>
<evidence type="ECO:0000256" key="1">
    <source>
        <dbReference type="ARBA" id="ARBA00022722"/>
    </source>
</evidence>
<comment type="function">
    <text evidence="5">Phosphodiesterase responsible for the U6 snRNA 3' end processing. Acts as an exoribonuclease (RNase) responsible for trimming the poly(U) tract of the last nucleotides in the pre-U6 snRNA molecule, leading to the formation of mature U6 snRNA.</text>
</comment>
<feature type="region of interest" description="Disordered" evidence="6">
    <location>
        <begin position="78"/>
        <end position="129"/>
    </location>
</feature>
<protein>
    <recommendedName>
        <fullName evidence="5">U6 snRNA phosphodiesterase</fullName>
        <ecNumber evidence="5">3.1.4.-</ecNumber>
    </recommendedName>
</protein>
<accession>A0A395NBW2</accession>